<dbReference type="EMBL" id="LLZS01000003">
    <property type="protein sequence ID" value="KUR72973.1"/>
    <property type="molecule type" value="Genomic_DNA"/>
</dbReference>
<dbReference type="InterPro" id="IPR029058">
    <property type="entry name" value="AB_hydrolase_fold"/>
</dbReference>
<proteinExistence type="predicted"/>
<evidence type="ECO:0000313" key="3">
    <source>
        <dbReference type="EMBL" id="KUR72973.1"/>
    </source>
</evidence>
<accession>A0A117UY33</accession>
<dbReference type="Gene3D" id="2.120.10.30">
    <property type="entry name" value="TolB, C-terminal domain"/>
    <property type="match status" value="1"/>
</dbReference>
<comment type="caution">
    <text evidence="3">The sequence shown here is derived from an EMBL/GenBank/DDBJ whole genome shotgun (WGS) entry which is preliminary data.</text>
</comment>
<dbReference type="GO" id="GO:0004252">
    <property type="term" value="F:serine-type endopeptidase activity"/>
    <property type="evidence" value="ECO:0007669"/>
    <property type="project" value="TreeGrafter"/>
</dbReference>
<dbReference type="InterPro" id="IPR001375">
    <property type="entry name" value="Peptidase_S9_cat"/>
</dbReference>
<dbReference type="STRING" id="1117702.AQZ52_07170"/>
<dbReference type="PANTHER" id="PTHR42776:SF27">
    <property type="entry name" value="DIPEPTIDYL PEPTIDASE FAMILY MEMBER 6"/>
    <property type="match status" value="1"/>
</dbReference>
<evidence type="ECO:0000259" key="2">
    <source>
        <dbReference type="Pfam" id="PF00326"/>
    </source>
</evidence>
<dbReference type="PANTHER" id="PTHR42776">
    <property type="entry name" value="SERINE PEPTIDASE S9 FAMILY MEMBER"/>
    <property type="match status" value="1"/>
</dbReference>
<sequence>MPSPGATGLAGSPEKISTALLSQLPFLTGPRLSPDGKRIAAYVTMKGKQMLGIFTLEDGKTKVFNPGDTLELGWFRWAGNGRLLFSVGKTVPWDGDDAWQTRLLVYDLAEDKQRFIGGSTEGLTGDDVLWVDPEGKSILLAYQRTIYDYPSVSLIDLGTNKGRQVVAARDGVWDWYADDKGVVRAGFMFGESRWKMIYRAKDGEGFRTVVRADNDDDDAGFDAFRIYQGSDDGYRIMLNEATGRYALWRFNFSTRKRGDLVFEAPGVDIDDFDTQVDGSNLYAAWYTDDRPRAHWFDAELGKVQEAIDKAVNGAVGDRTATIVSYTRDRMRMLVHIGGSNDPGRYYVFDRDAGVMQLFAQANEKLKPAQLTATRYTTYKTRDGLEIPAYLTLPKGREAKNLPLVIMPHGGPYDVRDDGTYDVDVQFLANRGYAVLQPEFRGSGGYGKAFYEKGEGQWGRAMQDDLDDGMDWLAKQGTIDPKRVCIVGSSYGGYAALWGAVRNPERYRCAASFAGISDLKRQLKYQIAFKISKRYRKDWRKKVQGEETFDLTTVSPLYAVDKLKVPLLIVHGDADQRVPYKQSKLYADALAKAGKSYEFITLKGEGHGFSSDTNQQLWLDKLEAFLTKYNPAS</sequence>
<name>A0A117UY33_9SPHN</name>
<dbReference type="SUPFAM" id="SSF53474">
    <property type="entry name" value="alpha/beta-Hydrolases"/>
    <property type="match status" value="1"/>
</dbReference>
<gene>
    <name evidence="3" type="ORF">AQZ52_07170</name>
</gene>
<feature type="domain" description="Peptidase S9 prolyl oligopeptidase catalytic" evidence="2">
    <location>
        <begin position="421"/>
        <end position="628"/>
    </location>
</feature>
<evidence type="ECO:0000313" key="4">
    <source>
        <dbReference type="Proteomes" id="UP000058012"/>
    </source>
</evidence>
<dbReference type="InterPro" id="IPR011042">
    <property type="entry name" value="6-blade_b-propeller_TolB-like"/>
</dbReference>
<reference evidence="3 4" key="1">
    <citation type="submission" date="2015-10" db="EMBL/GenBank/DDBJ databases">
        <title>Draft genome sequence of Novosphingobium fuchskuhlense DSM 25065 isolated from a surface water sample of the southwest basin of Lake Grosse Fuchskuhle.</title>
        <authorList>
            <person name="Ruckert C."/>
            <person name="Winkler A."/>
            <person name="Glaeser J."/>
            <person name="Grossart H.-P."/>
            <person name="Kalinowski J."/>
            <person name="Glaeser S."/>
        </authorList>
    </citation>
    <scope>NUCLEOTIDE SEQUENCE [LARGE SCALE GENOMIC DNA]</scope>
    <source>
        <strain evidence="3 4">FNE08-7</strain>
    </source>
</reference>
<dbReference type="SUPFAM" id="SSF82171">
    <property type="entry name" value="DPP6 N-terminal domain-like"/>
    <property type="match status" value="1"/>
</dbReference>
<evidence type="ECO:0000256" key="1">
    <source>
        <dbReference type="ARBA" id="ARBA00022801"/>
    </source>
</evidence>
<dbReference type="Proteomes" id="UP000058012">
    <property type="component" value="Unassembled WGS sequence"/>
</dbReference>
<keyword evidence="1" id="KW-0378">Hydrolase</keyword>
<dbReference type="Gene3D" id="3.40.50.1820">
    <property type="entry name" value="alpha/beta hydrolase"/>
    <property type="match status" value="1"/>
</dbReference>
<dbReference type="Pfam" id="PF00326">
    <property type="entry name" value="Peptidase_S9"/>
    <property type="match status" value="1"/>
</dbReference>
<dbReference type="GO" id="GO:0006508">
    <property type="term" value="P:proteolysis"/>
    <property type="evidence" value="ECO:0007669"/>
    <property type="project" value="InterPro"/>
</dbReference>
<organism evidence="3 4">
    <name type="scientific">Novosphingobium fuchskuhlense</name>
    <dbReference type="NCBI Taxonomy" id="1117702"/>
    <lineage>
        <taxon>Bacteria</taxon>
        <taxon>Pseudomonadati</taxon>
        <taxon>Pseudomonadota</taxon>
        <taxon>Alphaproteobacteria</taxon>
        <taxon>Sphingomonadales</taxon>
        <taxon>Sphingomonadaceae</taxon>
        <taxon>Novosphingobium</taxon>
    </lineage>
</organism>
<keyword evidence="4" id="KW-1185">Reference proteome</keyword>
<protein>
    <recommendedName>
        <fullName evidence="2">Peptidase S9 prolyl oligopeptidase catalytic domain-containing protein</fullName>
    </recommendedName>
</protein>
<dbReference type="AlphaFoldDB" id="A0A117UY33"/>